<feature type="non-terminal residue" evidence="1">
    <location>
        <position position="1"/>
    </location>
</feature>
<reference evidence="1" key="1">
    <citation type="submission" date="2020-02" db="EMBL/GenBank/DDBJ databases">
        <authorList>
            <person name="Meier V. D."/>
        </authorList>
    </citation>
    <scope>NUCLEOTIDE SEQUENCE</scope>
    <source>
        <strain evidence="1">AVDCRST_MAG93</strain>
    </source>
</reference>
<accession>A0A6J4LIV0</accession>
<feature type="non-terminal residue" evidence="1">
    <location>
        <position position="37"/>
    </location>
</feature>
<proteinExistence type="predicted"/>
<name>A0A6J4LIV0_9CHLR</name>
<organism evidence="1">
    <name type="scientific">uncultured Chloroflexia bacterium</name>
    <dbReference type="NCBI Taxonomy" id="1672391"/>
    <lineage>
        <taxon>Bacteria</taxon>
        <taxon>Bacillati</taxon>
        <taxon>Chloroflexota</taxon>
        <taxon>Chloroflexia</taxon>
        <taxon>environmental samples</taxon>
    </lineage>
</organism>
<dbReference type="AlphaFoldDB" id="A0A6J4LIV0"/>
<gene>
    <name evidence="1" type="ORF">AVDCRST_MAG93-6231</name>
</gene>
<protein>
    <submittedName>
        <fullName evidence="1">Uncharacterized protein</fullName>
    </submittedName>
</protein>
<dbReference type="EMBL" id="CADCTR010002096">
    <property type="protein sequence ID" value="CAA9331855.1"/>
    <property type="molecule type" value="Genomic_DNA"/>
</dbReference>
<sequence length="37" mass="3981">ADKAYDLPNAAGSGSGGALRYAWFTSGWHERSGQPWL</sequence>
<evidence type="ECO:0000313" key="1">
    <source>
        <dbReference type="EMBL" id="CAA9331855.1"/>
    </source>
</evidence>